<evidence type="ECO:0000256" key="3">
    <source>
        <dbReference type="ARBA" id="ARBA00022475"/>
    </source>
</evidence>
<dbReference type="InterPro" id="IPR004638">
    <property type="entry name" value="EmrB-like"/>
</dbReference>
<evidence type="ECO:0000256" key="2">
    <source>
        <dbReference type="ARBA" id="ARBA00022448"/>
    </source>
</evidence>
<dbReference type="PANTHER" id="PTHR23501:SF1">
    <property type="entry name" value="TRANSPORT PROTEIN HSRA-RELATED"/>
    <property type="match status" value="1"/>
</dbReference>
<keyword evidence="10" id="KW-1185">Reference proteome</keyword>
<evidence type="ECO:0000313" key="9">
    <source>
        <dbReference type="EMBL" id="AEV95837.1"/>
    </source>
</evidence>
<evidence type="ECO:0000256" key="7">
    <source>
        <dbReference type="SAM" id="Phobius"/>
    </source>
</evidence>
<dbReference type="PANTHER" id="PTHR23501">
    <property type="entry name" value="MAJOR FACILITATOR SUPERFAMILY"/>
    <property type="match status" value="1"/>
</dbReference>
<evidence type="ECO:0000256" key="6">
    <source>
        <dbReference type="ARBA" id="ARBA00023136"/>
    </source>
</evidence>
<dbReference type="CDD" id="cd17503">
    <property type="entry name" value="MFS_LmrB_MDR_like"/>
    <property type="match status" value="1"/>
</dbReference>
<protein>
    <submittedName>
        <fullName evidence="9">H+ antiporter-2 family protein</fullName>
    </submittedName>
</protein>
<gene>
    <name evidence="9" type="ordered locus">PECL_1619</name>
</gene>
<dbReference type="InterPro" id="IPR020846">
    <property type="entry name" value="MFS_dom"/>
</dbReference>
<comment type="subcellular location">
    <subcellularLocation>
        <location evidence="1">Cell membrane</location>
        <topology evidence="1">Multi-pass membrane protein</topology>
    </subcellularLocation>
</comment>
<dbReference type="InterPro" id="IPR036259">
    <property type="entry name" value="MFS_trans_sf"/>
</dbReference>
<feature type="transmembrane region" description="Helical" evidence="7">
    <location>
        <begin position="231"/>
        <end position="252"/>
    </location>
</feature>
<keyword evidence="4 7" id="KW-0812">Transmembrane</keyword>
<feature type="transmembrane region" description="Helical" evidence="7">
    <location>
        <begin position="167"/>
        <end position="185"/>
    </location>
</feature>
<feature type="transmembrane region" description="Helical" evidence="7">
    <location>
        <begin position="12"/>
        <end position="33"/>
    </location>
</feature>
<accession>G8PAW9</accession>
<name>G8PAW9_PEDCP</name>
<sequence>MAKNKISKETMLVAWVVVFGAMAPLLDSTMMNIVINSLVRDLNSTVTTVQWTITGYLLATGVAVPFSSWLINKFDGKYVFLTGEILFALGSILSAISPGINFLIVARLVQGFAGGLIMPLLTTLLVQTAGADSMGQMMATVGLPIILGPLLGPVIGGIIIKFLSWRWIFWVNIPVAIVSIALILWKMPNYPAQNKHAKLDIVGISLLVASSSSIIYGMVKAAHQATFTNDTTITFLIIGLLSLLLYIGWAMLRRKYAVIPLKLFGFASFDGAAVGLFIAGTLLNGAMLLLPLYFQNVEHMSVIMAALALFPQGLGMLIARPLTGRLTDSIGAKYVVLVSTIITFVGTIPFYWINQSTNYWLVALILLIRGIGAGGIFTPLMADSYTGMQKNDVPSATVGTRIIQNIGSAFGSALITTLVTSYSKTQVKLFEKHLTDGKYHIAASHLTEFVHTHLVNIRLESFQYGFLMISFAALIMLIPTIFLSNKRKSV</sequence>
<dbReference type="STRING" id="701521.PECL_1619"/>
<dbReference type="Pfam" id="PF07690">
    <property type="entry name" value="MFS_1"/>
    <property type="match status" value="1"/>
</dbReference>
<keyword evidence="2" id="KW-0813">Transport</keyword>
<reference evidence="9 10" key="1">
    <citation type="journal article" date="2012" name="J. Bacteriol.">
        <title>Complete Genome Sequence of the Beer Spoilage Organism Pediococcus claussenii ATCC BAA-344T.</title>
        <authorList>
            <person name="Pittet V."/>
            <person name="Abegunde T."/>
            <person name="Marfleet T."/>
            <person name="Haakensen M."/>
            <person name="Morrow K."/>
            <person name="Jayaprakash T."/>
            <person name="Schroeder K."/>
            <person name="Trost B."/>
            <person name="Byrns S."/>
            <person name="Bergsveinson J."/>
            <person name="Kusalik A."/>
            <person name="Ziola B."/>
        </authorList>
    </citation>
    <scope>NUCLEOTIDE SEQUENCE [LARGE SCALE GENOMIC DNA]</scope>
    <source>
        <strain evidence="9 10">ATCC BAA-344</strain>
    </source>
</reference>
<keyword evidence="6 7" id="KW-0472">Membrane</keyword>
<feature type="transmembrane region" description="Helical" evidence="7">
    <location>
        <begin position="138"/>
        <end position="161"/>
    </location>
</feature>
<feature type="transmembrane region" description="Helical" evidence="7">
    <location>
        <begin position="300"/>
        <end position="322"/>
    </location>
</feature>
<organism evidence="9 10">
    <name type="scientific">Pediococcus claussenii (strain ATCC BAA-344 / DSM 14800 / JCM 18046 / KCTC 3811 / LMG 21948 / P06)</name>
    <dbReference type="NCBI Taxonomy" id="701521"/>
    <lineage>
        <taxon>Bacteria</taxon>
        <taxon>Bacillati</taxon>
        <taxon>Bacillota</taxon>
        <taxon>Bacilli</taxon>
        <taxon>Lactobacillales</taxon>
        <taxon>Lactobacillaceae</taxon>
        <taxon>Pediococcus</taxon>
    </lineage>
</organism>
<dbReference type="SUPFAM" id="SSF103473">
    <property type="entry name" value="MFS general substrate transporter"/>
    <property type="match status" value="1"/>
</dbReference>
<keyword evidence="3" id="KW-1003">Cell membrane</keyword>
<evidence type="ECO:0000256" key="1">
    <source>
        <dbReference type="ARBA" id="ARBA00004651"/>
    </source>
</evidence>
<proteinExistence type="predicted"/>
<dbReference type="RefSeq" id="WP_014216031.1">
    <property type="nucleotide sequence ID" value="NC_016605.1"/>
</dbReference>
<dbReference type="AlphaFoldDB" id="G8PAW9"/>
<dbReference type="HOGENOM" id="CLU_000960_28_0_9"/>
<dbReference type="GO" id="GO:0022857">
    <property type="term" value="F:transmembrane transporter activity"/>
    <property type="evidence" value="ECO:0007669"/>
    <property type="project" value="InterPro"/>
</dbReference>
<feature type="transmembrane region" description="Helical" evidence="7">
    <location>
        <begin position="359"/>
        <end position="382"/>
    </location>
</feature>
<dbReference type="InterPro" id="IPR011701">
    <property type="entry name" value="MFS"/>
</dbReference>
<dbReference type="NCBIfam" id="TIGR00711">
    <property type="entry name" value="efflux_EmrB"/>
    <property type="match status" value="1"/>
</dbReference>
<evidence type="ECO:0000259" key="8">
    <source>
        <dbReference type="PROSITE" id="PS50850"/>
    </source>
</evidence>
<keyword evidence="5 7" id="KW-1133">Transmembrane helix</keyword>
<feature type="transmembrane region" description="Helical" evidence="7">
    <location>
        <begin position="53"/>
        <end position="71"/>
    </location>
</feature>
<feature type="transmembrane region" description="Helical" evidence="7">
    <location>
        <begin position="462"/>
        <end position="483"/>
    </location>
</feature>
<evidence type="ECO:0000256" key="4">
    <source>
        <dbReference type="ARBA" id="ARBA00022692"/>
    </source>
</evidence>
<feature type="transmembrane region" description="Helical" evidence="7">
    <location>
        <begin position="78"/>
        <end position="96"/>
    </location>
</feature>
<dbReference type="GO" id="GO:0005886">
    <property type="term" value="C:plasma membrane"/>
    <property type="evidence" value="ECO:0007669"/>
    <property type="project" value="UniProtKB-SubCell"/>
</dbReference>
<dbReference type="Gene3D" id="1.20.1250.20">
    <property type="entry name" value="MFS general substrate transporter like domains"/>
    <property type="match status" value="2"/>
</dbReference>
<dbReference type="PROSITE" id="PS50850">
    <property type="entry name" value="MFS"/>
    <property type="match status" value="1"/>
</dbReference>
<dbReference type="eggNOG" id="COG2814">
    <property type="taxonomic scope" value="Bacteria"/>
</dbReference>
<feature type="transmembrane region" description="Helical" evidence="7">
    <location>
        <begin position="197"/>
        <end position="219"/>
    </location>
</feature>
<feature type="transmembrane region" description="Helical" evidence="7">
    <location>
        <begin position="273"/>
        <end position="294"/>
    </location>
</feature>
<dbReference type="Proteomes" id="UP000005444">
    <property type="component" value="Chromosome"/>
</dbReference>
<evidence type="ECO:0000256" key="5">
    <source>
        <dbReference type="ARBA" id="ARBA00022989"/>
    </source>
</evidence>
<dbReference type="EMBL" id="CP003137">
    <property type="protein sequence ID" value="AEV95837.1"/>
    <property type="molecule type" value="Genomic_DNA"/>
</dbReference>
<evidence type="ECO:0000313" key="10">
    <source>
        <dbReference type="Proteomes" id="UP000005444"/>
    </source>
</evidence>
<dbReference type="PATRIC" id="fig|701521.8.peg.1520"/>
<feature type="domain" description="Major facilitator superfamily (MFS) profile" evidence="8">
    <location>
        <begin position="13"/>
        <end position="488"/>
    </location>
</feature>
<feature type="transmembrane region" description="Helical" evidence="7">
    <location>
        <begin position="334"/>
        <end position="353"/>
    </location>
</feature>
<dbReference type="KEGG" id="pce:PECL_1619"/>